<evidence type="ECO:0000313" key="6">
    <source>
        <dbReference type="EMBL" id="KAE9069240.1"/>
    </source>
</evidence>
<reference evidence="8 9" key="1">
    <citation type="submission" date="2018-09" db="EMBL/GenBank/DDBJ databases">
        <title>Genomic investigation of the strawberry pathogen Phytophthora fragariae indicates pathogenicity is determined by transcriptional variation in three key races.</title>
        <authorList>
            <person name="Adams T.M."/>
            <person name="Armitage A.D."/>
            <person name="Sobczyk M.K."/>
            <person name="Bates H.J."/>
            <person name="Dunwell J.M."/>
            <person name="Nellist C.F."/>
            <person name="Harrison R.J."/>
        </authorList>
    </citation>
    <scope>NUCLEOTIDE SEQUENCE [LARGE SCALE GENOMIC DNA]</scope>
    <source>
        <strain evidence="7 8">BC-23</strain>
        <strain evidence="6 9">ONT-3</strain>
    </source>
</reference>
<dbReference type="InterPro" id="IPR031825">
    <property type="entry name" value="RXLR"/>
</dbReference>
<name>A0A6G0JVY0_9STRA</name>
<dbReference type="Pfam" id="PF16810">
    <property type="entry name" value="RXLR"/>
    <property type="match status" value="1"/>
</dbReference>
<evidence type="ECO:0000256" key="5">
    <source>
        <dbReference type="RuleBase" id="RU367124"/>
    </source>
</evidence>
<keyword evidence="3 5" id="KW-0964">Secreted</keyword>
<keyword evidence="4 5" id="KW-0732">Signal</keyword>
<dbReference type="AlphaFoldDB" id="A0A6G0JVY0"/>
<dbReference type="Proteomes" id="UP000488956">
    <property type="component" value="Unassembled WGS sequence"/>
</dbReference>
<comment type="subcellular location">
    <subcellularLocation>
        <location evidence="1 5">Secreted</location>
    </subcellularLocation>
</comment>
<evidence type="ECO:0000256" key="2">
    <source>
        <dbReference type="ARBA" id="ARBA00010400"/>
    </source>
</evidence>
<comment type="similarity">
    <text evidence="2 5">Belongs to the RxLR effector family.</text>
</comment>
<feature type="chain" id="PRO_5044948156" description="RxLR effector protein" evidence="5">
    <location>
        <begin position="21"/>
        <end position="160"/>
    </location>
</feature>
<protein>
    <recommendedName>
        <fullName evidence="5">RxLR effector protein</fullName>
    </recommendedName>
</protein>
<accession>A0A6G0JVY0</accession>
<comment type="caution">
    <text evidence="6">The sequence shown here is derived from an EMBL/GenBank/DDBJ whole genome shotgun (WGS) entry which is preliminary data.</text>
</comment>
<evidence type="ECO:0000313" key="8">
    <source>
        <dbReference type="Proteomes" id="UP000476176"/>
    </source>
</evidence>
<organism evidence="6 9">
    <name type="scientific">Phytophthora fragariae</name>
    <dbReference type="NCBI Taxonomy" id="53985"/>
    <lineage>
        <taxon>Eukaryota</taxon>
        <taxon>Sar</taxon>
        <taxon>Stramenopiles</taxon>
        <taxon>Oomycota</taxon>
        <taxon>Peronosporomycetes</taxon>
        <taxon>Peronosporales</taxon>
        <taxon>Peronosporaceae</taxon>
        <taxon>Phytophthora</taxon>
    </lineage>
</organism>
<evidence type="ECO:0000256" key="4">
    <source>
        <dbReference type="ARBA" id="ARBA00022729"/>
    </source>
</evidence>
<sequence length="160" mass="18189">MRVFLVLLLGVSTLFASVSGSATNLQTSQTLIQSADAVEPESTHGRLLLRTAEKTDETVDDEERAIMDAAKNMRASTSKWYRTAENTYDKVYVLKRSAIQSLNIDKTAKAFMKKGFNPDQIYAWLRLGTGNQGHERQVYDRFKQLYVAKHPKWVGKYTYS</sequence>
<evidence type="ECO:0000313" key="7">
    <source>
        <dbReference type="EMBL" id="KAE9170725.1"/>
    </source>
</evidence>
<feature type="signal peptide" evidence="5">
    <location>
        <begin position="1"/>
        <end position="20"/>
    </location>
</feature>
<dbReference type="EMBL" id="QXFX01003403">
    <property type="protein sequence ID" value="KAE9069240.1"/>
    <property type="molecule type" value="Genomic_DNA"/>
</dbReference>
<comment type="function">
    <text evidence="5">Effector that suppresses plant defense responses during pathogen infection.</text>
</comment>
<comment type="domain">
    <text evidence="5">The RxLR-dEER motif acts to carry the protein into the host cell cytoplasm through binding to cell surface phosphatidylinositol-3-phosphate.</text>
</comment>
<gene>
    <name evidence="7" type="ORF">PF004_g27786</name>
    <name evidence="6" type="ORF">PF010_g26738</name>
</gene>
<proteinExistence type="inferred from homology"/>
<dbReference type="EMBL" id="QXGC01004184">
    <property type="protein sequence ID" value="KAE9170725.1"/>
    <property type="molecule type" value="Genomic_DNA"/>
</dbReference>
<evidence type="ECO:0000256" key="1">
    <source>
        <dbReference type="ARBA" id="ARBA00004613"/>
    </source>
</evidence>
<evidence type="ECO:0000313" key="9">
    <source>
        <dbReference type="Proteomes" id="UP000488956"/>
    </source>
</evidence>
<dbReference type="Proteomes" id="UP000476176">
    <property type="component" value="Unassembled WGS sequence"/>
</dbReference>
<evidence type="ECO:0000256" key="3">
    <source>
        <dbReference type="ARBA" id="ARBA00022525"/>
    </source>
</evidence>